<comment type="caution">
    <text evidence="2">The sequence shown here is derived from an EMBL/GenBank/DDBJ whole genome shotgun (WGS) entry which is preliminary data.</text>
</comment>
<organism evidence="2 3">
    <name type="scientific">Colletotrichum navitas</name>
    <dbReference type="NCBI Taxonomy" id="681940"/>
    <lineage>
        <taxon>Eukaryota</taxon>
        <taxon>Fungi</taxon>
        <taxon>Dikarya</taxon>
        <taxon>Ascomycota</taxon>
        <taxon>Pezizomycotina</taxon>
        <taxon>Sordariomycetes</taxon>
        <taxon>Hypocreomycetidae</taxon>
        <taxon>Glomerellales</taxon>
        <taxon>Glomerellaceae</taxon>
        <taxon>Colletotrichum</taxon>
        <taxon>Colletotrichum graminicola species complex</taxon>
    </lineage>
</organism>
<feature type="non-terminal residue" evidence="2">
    <location>
        <position position="1"/>
    </location>
</feature>
<sequence length="156" mass="16754">VTREIHVPKISAAPGAEPAPSIGKKGVAKTSVASPSNLNVGNGTSACPKSKESPRPTKTEEDIVLSPRLPSKIAVIEITDDEEGEVCQNVLGTHSEQVERLSARLAHDLRPMLHEYVRDKLTSNAHFGFSVLRDVEVTTMESMTNEASALIEDTLA</sequence>
<feature type="compositionally biased region" description="Polar residues" evidence="1">
    <location>
        <begin position="31"/>
        <end position="47"/>
    </location>
</feature>
<dbReference type="Proteomes" id="UP001230504">
    <property type="component" value="Unassembled WGS sequence"/>
</dbReference>
<name>A0AAD8PZK6_9PEZI</name>
<evidence type="ECO:0000256" key="1">
    <source>
        <dbReference type="SAM" id="MobiDB-lite"/>
    </source>
</evidence>
<dbReference type="EMBL" id="JAHLJV010000031">
    <property type="protein sequence ID" value="KAK1590485.1"/>
    <property type="molecule type" value="Genomic_DNA"/>
</dbReference>
<dbReference type="RefSeq" id="XP_060413973.1">
    <property type="nucleotide sequence ID" value="XM_060564681.1"/>
</dbReference>
<dbReference type="GeneID" id="85448921"/>
<reference evidence="2" key="1">
    <citation type="submission" date="2021-06" db="EMBL/GenBank/DDBJ databases">
        <title>Comparative genomics, transcriptomics and evolutionary studies reveal genomic signatures of adaptation to plant cell wall in hemibiotrophic fungi.</title>
        <authorList>
            <consortium name="DOE Joint Genome Institute"/>
            <person name="Baroncelli R."/>
            <person name="Diaz J.F."/>
            <person name="Benocci T."/>
            <person name="Peng M."/>
            <person name="Battaglia E."/>
            <person name="Haridas S."/>
            <person name="Andreopoulos W."/>
            <person name="Labutti K."/>
            <person name="Pangilinan J."/>
            <person name="Floch G.L."/>
            <person name="Makela M.R."/>
            <person name="Henrissat B."/>
            <person name="Grigoriev I.V."/>
            <person name="Crouch J.A."/>
            <person name="De Vries R.P."/>
            <person name="Sukno S.A."/>
            <person name="Thon M.R."/>
        </authorList>
    </citation>
    <scope>NUCLEOTIDE SEQUENCE</scope>
    <source>
        <strain evidence="2">CBS 125086</strain>
    </source>
</reference>
<gene>
    <name evidence="2" type="ORF">LY79DRAFT_687599</name>
</gene>
<protein>
    <submittedName>
        <fullName evidence="2">Uncharacterized protein</fullName>
    </submittedName>
</protein>
<proteinExistence type="predicted"/>
<feature type="compositionally biased region" description="Basic and acidic residues" evidence="1">
    <location>
        <begin position="49"/>
        <end position="61"/>
    </location>
</feature>
<feature type="region of interest" description="Disordered" evidence="1">
    <location>
        <begin position="1"/>
        <end position="61"/>
    </location>
</feature>
<accession>A0AAD8PZK6</accession>
<evidence type="ECO:0000313" key="2">
    <source>
        <dbReference type="EMBL" id="KAK1590485.1"/>
    </source>
</evidence>
<keyword evidence="3" id="KW-1185">Reference proteome</keyword>
<evidence type="ECO:0000313" key="3">
    <source>
        <dbReference type="Proteomes" id="UP001230504"/>
    </source>
</evidence>
<dbReference type="AlphaFoldDB" id="A0AAD8PZK6"/>